<dbReference type="Proteomes" id="UP000659654">
    <property type="component" value="Unassembled WGS sequence"/>
</dbReference>
<dbReference type="Proteomes" id="UP000582659">
    <property type="component" value="Unassembled WGS sequence"/>
</dbReference>
<dbReference type="EMBL" id="CAJFCV020000006">
    <property type="protein sequence ID" value="CAG9129678.1"/>
    <property type="molecule type" value="Genomic_DNA"/>
</dbReference>
<evidence type="ECO:0000313" key="5">
    <source>
        <dbReference type="WBParaSite" id="BXY_1396400.1"/>
    </source>
</evidence>
<keyword evidence="1" id="KW-0732">Signal</keyword>
<dbReference type="Proteomes" id="UP000095284">
    <property type="component" value="Unplaced"/>
</dbReference>
<evidence type="ECO:0000313" key="3">
    <source>
        <dbReference type="Proteomes" id="UP000095284"/>
    </source>
</evidence>
<proteinExistence type="predicted"/>
<sequence>MRLALLVAALGTAIHAEIWTEADESRRIAQLKQEESRVFEMQMRGQNPFAGNPSNIYSNGHVGYTPHYGYDPYVGPMNYERKGKKNFQHYQKKFIRETYRNNAGLK</sequence>
<reference evidence="5" key="1">
    <citation type="submission" date="2016-11" db="UniProtKB">
        <authorList>
            <consortium name="WormBaseParasite"/>
        </authorList>
    </citation>
    <scope>IDENTIFICATION</scope>
</reference>
<evidence type="ECO:0000256" key="1">
    <source>
        <dbReference type="SAM" id="SignalP"/>
    </source>
</evidence>
<dbReference type="EMBL" id="CAJFDI010000006">
    <property type="protein sequence ID" value="CAD5234097.1"/>
    <property type="molecule type" value="Genomic_DNA"/>
</dbReference>
<dbReference type="WBParaSite" id="BXY_1396400.1">
    <property type="protein sequence ID" value="BXY_1396400.1"/>
    <property type="gene ID" value="BXY_1396400"/>
</dbReference>
<keyword evidence="4" id="KW-1185">Reference proteome</keyword>
<accession>A0A1I7SLN1</accession>
<dbReference type="OrthoDB" id="10422073at2759"/>
<name>A0A1I7SLN1_BURXY</name>
<evidence type="ECO:0000313" key="4">
    <source>
        <dbReference type="Proteomes" id="UP000659654"/>
    </source>
</evidence>
<evidence type="ECO:0000313" key="2">
    <source>
        <dbReference type="EMBL" id="CAD5234097.1"/>
    </source>
</evidence>
<gene>
    <name evidence="2" type="ORF">BXYJ_LOCUS14188</name>
</gene>
<organism evidence="3 5">
    <name type="scientific">Bursaphelenchus xylophilus</name>
    <name type="common">Pinewood nematode worm</name>
    <name type="synonym">Aphelenchoides xylophilus</name>
    <dbReference type="NCBI Taxonomy" id="6326"/>
    <lineage>
        <taxon>Eukaryota</taxon>
        <taxon>Metazoa</taxon>
        <taxon>Ecdysozoa</taxon>
        <taxon>Nematoda</taxon>
        <taxon>Chromadorea</taxon>
        <taxon>Rhabditida</taxon>
        <taxon>Tylenchina</taxon>
        <taxon>Tylenchomorpha</taxon>
        <taxon>Aphelenchoidea</taxon>
        <taxon>Aphelenchoididae</taxon>
        <taxon>Bursaphelenchus</taxon>
    </lineage>
</organism>
<protein>
    <submittedName>
        <fullName evidence="2">(pine wood nematode) hypothetical protein</fullName>
    </submittedName>
</protein>
<feature type="chain" id="PRO_5035360152" evidence="1">
    <location>
        <begin position="17"/>
        <end position="106"/>
    </location>
</feature>
<reference evidence="2" key="2">
    <citation type="submission" date="2020-09" db="EMBL/GenBank/DDBJ databases">
        <authorList>
            <person name="Kikuchi T."/>
        </authorList>
    </citation>
    <scope>NUCLEOTIDE SEQUENCE</scope>
    <source>
        <strain evidence="2">Ka4C1</strain>
    </source>
</reference>
<dbReference type="SMR" id="A0A1I7SLN1"/>
<feature type="signal peptide" evidence="1">
    <location>
        <begin position="1"/>
        <end position="16"/>
    </location>
</feature>
<dbReference type="AlphaFoldDB" id="A0A1I7SLN1"/>